<evidence type="ECO:0000256" key="2">
    <source>
        <dbReference type="SAM" id="MobiDB-lite"/>
    </source>
</evidence>
<evidence type="ECO:0000313" key="3">
    <source>
        <dbReference type="EMBL" id="CAL0318998.1"/>
    </source>
</evidence>
<dbReference type="InterPro" id="IPR050317">
    <property type="entry name" value="Plant_Fungal_Acyltransferase"/>
</dbReference>
<dbReference type="PANTHER" id="PTHR31642:SF5">
    <property type="entry name" value="OS01G0104900 PROTEIN"/>
    <property type="match status" value="1"/>
</dbReference>
<dbReference type="GO" id="GO:0016747">
    <property type="term" value="F:acyltransferase activity, transferring groups other than amino-acyl groups"/>
    <property type="evidence" value="ECO:0007669"/>
    <property type="project" value="TreeGrafter"/>
</dbReference>
<proteinExistence type="inferred from homology"/>
<feature type="region of interest" description="Disordered" evidence="2">
    <location>
        <begin position="436"/>
        <end position="461"/>
    </location>
</feature>
<evidence type="ECO:0008006" key="5">
    <source>
        <dbReference type="Google" id="ProtNLM"/>
    </source>
</evidence>
<reference evidence="3 4" key="1">
    <citation type="submission" date="2024-03" db="EMBL/GenBank/DDBJ databases">
        <authorList>
            <person name="Martinez-Hernandez J."/>
        </authorList>
    </citation>
    <scope>NUCLEOTIDE SEQUENCE [LARGE SCALE GENOMIC DNA]</scope>
</reference>
<evidence type="ECO:0000313" key="4">
    <source>
        <dbReference type="Proteomes" id="UP001497480"/>
    </source>
</evidence>
<dbReference type="Pfam" id="PF02458">
    <property type="entry name" value="Transferase"/>
    <property type="match status" value="1"/>
</dbReference>
<name>A0AAV1XCH6_LUPLU</name>
<dbReference type="InterPro" id="IPR023213">
    <property type="entry name" value="CAT-like_dom_sf"/>
</dbReference>
<dbReference type="Gene3D" id="3.30.559.10">
    <property type="entry name" value="Chloramphenicol acetyltransferase-like domain"/>
    <property type="match status" value="2"/>
</dbReference>
<dbReference type="PANTHER" id="PTHR31642">
    <property type="entry name" value="TRICHOTHECENE 3-O-ACETYLTRANSFERASE"/>
    <property type="match status" value="1"/>
</dbReference>
<dbReference type="EMBL" id="CAXHTB010000014">
    <property type="protein sequence ID" value="CAL0318998.1"/>
    <property type="molecule type" value="Genomic_DNA"/>
</dbReference>
<sequence>MLQSIELPDCIYFAEQPITITPCAPTPNHSLYLSNIDDQKFLRFSIKYFYLFKKSVSFEILKSSLSRVLVDYYPLAGRLRTSCVHEQKLEVDCNGEGALFAEAFMDTTAEELLESCKVPNKSWKRFLYKVEAQSFFDIPPLVVQVTSLRCGGMILCTAINHCLCDGIGTSQFLHAWAQLTTAKSHSDFTIIPFHFRHVLNPSQPPQVKFPHPAYTNTAPNPNPNPHLHLFNFIQSQPLVPTSFTFHPNHLHFLKKKCAPLLNCTTFEAVAAHTWRSWVKSFHQKLPPTLVMKLLFSVNIRSKFNLPKGYYGNGFLLACAESSVRELVVPNLHHGVKLVQGAKEKMNDSEYIRSMIDLFEDRRVEPDLSTSLVISQWSKMGLEEVDFGEGKPLHMGPLTSEVYCLFLPDIGNVNSVRVLVSVPESMVESFQYHMNQSYGKDTEEENGDVVKGTNGFHSEENG</sequence>
<comment type="similarity">
    <text evidence="1">Belongs to the plant acyltransferase family.</text>
</comment>
<evidence type="ECO:0000256" key="1">
    <source>
        <dbReference type="ARBA" id="ARBA00009861"/>
    </source>
</evidence>
<organism evidence="3 4">
    <name type="scientific">Lupinus luteus</name>
    <name type="common">European yellow lupine</name>
    <dbReference type="NCBI Taxonomy" id="3873"/>
    <lineage>
        <taxon>Eukaryota</taxon>
        <taxon>Viridiplantae</taxon>
        <taxon>Streptophyta</taxon>
        <taxon>Embryophyta</taxon>
        <taxon>Tracheophyta</taxon>
        <taxon>Spermatophyta</taxon>
        <taxon>Magnoliopsida</taxon>
        <taxon>eudicotyledons</taxon>
        <taxon>Gunneridae</taxon>
        <taxon>Pentapetalae</taxon>
        <taxon>rosids</taxon>
        <taxon>fabids</taxon>
        <taxon>Fabales</taxon>
        <taxon>Fabaceae</taxon>
        <taxon>Papilionoideae</taxon>
        <taxon>50 kb inversion clade</taxon>
        <taxon>genistoids sensu lato</taxon>
        <taxon>core genistoids</taxon>
        <taxon>Genisteae</taxon>
        <taxon>Lupinus</taxon>
    </lineage>
</organism>
<accession>A0AAV1XCH6</accession>
<comment type="caution">
    <text evidence="3">The sequence shown here is derived from an EMBL/GenBank/DDBJ whole genome shotgun (WGS) entry which is preliminary data.</text>
</comment>
<protein>
    <recommendedName>
        <fullName evidence="5">Omega-hydroxypalmitate O-feruloyl transferase</fullName>
    </recommendedName>
</protein>
<keyword evidence="4" id="KW-1185">Reference proteome</keyword>
<dbReference type="AlphaFoldDB" id="A0AAV1XCH6"/>
<gene>
    <name evidence="3" type="ORF">LLUT_LOCUS20058</name>
</gene>
<dbReference type="Proteomes" id="UP001497480">
    <property type="component" value="Unassembled WGS sequence"/>
</dbReference>